<comment type="caution">
    <text evidence="1">The sequence shown here is derived from an EMBL/GenBank/DDBJ whole genome shotgun (WGS) entry which is preliminary data.</text>
</comment>
<gene>
    <name evidence="1" type="ORF">NO1_0674</name>
</gene>
<evidence type="ECO:0000313" key="1">
    <source>
        <dbReference type="EMBL" id="GBR73262.1"/>
    </source>
</evidence>
<protein>
    <submittedName>
        <fullName evidence="1">Uncharacterized protein</fullName>
    </submittedName>
</protein>
<organism evidence="1 2">
    <name type="scientific">Termititenax aidoneus</name>
    <dbReference type="NCBI Taxonomy" id="2218524"/>
    <lineage>
        <taxon>Bacteria</taxon>
        <taxon>Bacillati</taxon>
        <taxon>Candidatus Margulisiibacteriota</taxon>
        <taxon>Candidatus Termititenacia</taxon>
        <taxon>Candidatus Termititenacales</taxon>
        <taxon>Candidatus Termititenacaceae</taxon>
        <taxon>Candidatus Termititenax</taxon>
    </lineage>
</organism>
<dbReference type="EMBL" id="BGZN01000008">
    <property type="protein sequence ID" value="GBR73262.1"/>
    <property type="molecule type" value="Genomic_DNA"/>
</dbReference>
<dbReference type="Proteomes" id="UP000269352">
    <property type="component" value="Unassembled WGS sequence"/>
</dbReference>
<evidence type="ECO:0000313" key="2">
    <source>
        <dbReference type="Proteomes" id="UP000269352"/>
    </source>
</evidence>
<keyword evidence="2" id="KW-1185">Reference proteome</keyword>
<proteinExistence type="predicted"/>
<name>A0A388TAG3_TERA1</name>
<accession>A0A388TAG3</accession>
<dbReference type="AlphaFoldDB" id="A0A388TAG3"/>
<sequence length="85" mass="9815">MSTPWNDLQSCTLCGKPLRDILVLTKVSMDLHSRYYREDGVFENMNGLKKATSEYLCEECFKVFVDKLEAFSTERTVLKNKNGDI</sequence>
<reference evidence="1 2" key="1">
    <citation type="journal article" date="2019" name="ISME J.">
        <title>Genome analyses of uncultured TG2/ZB3 bacteria in 'Margulisbacteria' specifically attached to ectosymbiotic spirochetes of protists in the termite gut.</title>
        <authorList>
            <person name="Utami Y.D."/>
            <person name="Kuwahara H."/>
            <person name="Igai K."/>
            <person name="Murakami T."/>
            <person name="Sugaya K."/>
            <person name="Morikawa T."/>
            <person name="Nagura Y."/>
            <person name="Yuki M."/>
            <person name="Deevong P."/>
            <person name="Inoue T."/>
            <person name="Kihara K."/>
            <person name="Lo N."/>
            <person name="Yamada A."/>
            <person name="Ohkuma M."/>
            <person name="Hongoh Y."/>
        </authorList>
    </citation>
    <scope>NUCLEOTIDE SEQUENCE [LARGE SCALE GENOMIC DNA]</scope>
    <source>
        <strain evidence="1">NkOx7-01</strain>
    </source>
</reference>